<reference evidence="1" key="1">
    <citation type="submission" date="2019-08" db="EMBL/GenBank/DDBJ databases">
        <authorList>
            <person name="Kucharzyk K."/>
            <person name="Murdoch R.W."/>
            <person name="Higgins S."/>
            <person name="Loffler F."/>
        </authorList>
    </citation>
    <scope>NUCLEOTIDE SEQUENCE</scope>
</reference>
<name>A0A645FSI0_9ZZZZ</name>
<organism evidence="1">
    <name type="scientific">bioreactor metagenome</name>
    <dbReference type="NCBI Taxonomy" id="1076179"/>
    <lineage>
        <taxon>unclassified sequences</taxon>
        <taxon>metagenomes</taxon>
        <taxon>ecological metagenomes</taxon>
    </lineage>
</organism>
<sequence>MAKIIIRCCCCEESPDKTSIALCKKFLGKNTKRFYCISCLAIYLDTSIDELLVKAQEFKEEGCTLFM</sequence>
<gene>
    <name evidence="1" type="ORF">SDC9_164750</name>
</gene>
<proteinExistence type="predicted"/>
<comment type="caution">
    <text evidence="1">The sequence shown here is derived from an EMBL/GenBank/DDBJ whole genome shotgun (WGS) entry which is preliminary data.</text>
</comment>
<protein>
    <submittedName>
        <fullName evidence="1">Uncharacterized protein</fullName>
    </submittedName>
</protein>
<dbReference type="EMBL" id="VSSQ01064512">
    <property type="protein sequence ID" value="MPN17397.1"/>
    <property type="molecule type" value="Genomic_DNA"/>
</dbReference>
<dbReference type="AlphaFoldDB" id="A0A645FSI0"/>
<evidence type="ECO:0000313" key="1">
    <source>
        <dbReference type="EMBL" id="MPN17397.1"/>
    </source>
</evidence>
<accession>A0A645FSI0</accession>